<dbReference type="Proteomes" id="UP000060513">
    <property type="component" value="Chromosome"/>
</dbReference>
<dbReference type="AlphaFoldDB" id="A0A0M4D4Q1"/>
<evidence type="ECO:0000313" key="1">
    <source>
        <dbReference type="EMBL" id="ALC18690.1"/>
    </source>
</evidence>
<dbReference type="PATRIC" id="fig|38300.4.peg.404"/>
<reference evidence="1 2" key="1">
    <citation type="submission" date="2015-08" db="EMBL/GenBank/DDBJ databases">
        <title>Genome sequence of the pristinamycin over-producing bacterium Streptomyces pristinaespiralis HCCB10218.</title>
        <authorList>
            <person name="Tian J."/>
            <person name="Yang J."/>
            <person name="Li L."/>
            <person name="Ruan L."/>
            <person name="Wei W."/>
            <person name="Zheng G."/>
            <person name="Wei Z."/>
            <person name="Yang S."/>
            <person name="Ge M."/>
            <person name="Jiang W."/>
            <person name="Lu Y."/>
        </authorList>
    </citation>
    <scope>NUCLEOTIDE SEQUENCE [LARGE SCALE GENOMIC DNA]</scope>
    <source>
        <strain evidence="1 2">HCCB 10218</strain>
    </source>
</reference>
<dbReference type="GeneID" id="97238696"/>
<name>A0A0M4D4Q1_STRPR</name>
<dbReference type="RefSeq" id="WP_005307501.1">
    <property type="nucleotide sequence ID" value="NZ_CP011340.1"/>
</dbReference>
<dbReference type="EMBL" id="CP011340">
    <property type="protein sequence ID" value="ALC18690.1"/>
    <property type="molecule type" value="Genomic_DNA"/>
</dbReference>
<proteinExistence type="predicted"/>
<organism evidence="1">
    <name type="scientific">Streptomyces pristinaespiralis</name>
    <dbReference type="NCBI Taxonomy" id="38300"/>
    <lineage>
        <taxon>Bacteria</taxon>
        <taxon>Bacillati</taxon>
        <taxon>Actinomycetota</taxon>
        <taxon>Actinomycetes</taxon>
        <taxon>Kitasatosporales</taxon>
        <taxon>Streptomycetaceae</taxon>
        <taxon>Streptomyces</taxon>
    </lineage>
</organism>
<accession>A0A0M4D4Q1</accession>
<evidence type="ECO:0000313" key="2">
    <source>
        <dbReference type="Proteomes" id="UP000060513"/>
    </source>
</evidence>
<sequence length="510" mass="53902">MDARDGARTERAFTAALKGLQQAPEAERVLAGPRLAALLPAFPPTGPRPLLASAAGFCVESGADPVACAEPVLDGVQRDLLDALEFARRWTAAGGAEDELPEPDGKIVDDALLARLGGDAHDATRLALAWCSVEEWQPPALAVLCRSAEVRRRYASTLLPACRDLAALERHDLKCLAYALAVLDDEPLVVLHRPTGTGFEVRIGGIGDNFQLHTLLAHVLIGGGHVPGTGPSAESVRLATDPEPARERTDAVATGAFELLAPDGERIWNEGLPDDIPVVEGHRLLVLDEPGSLSAAVVPAEEKPPATLGRAGPGTCTAGTAGRSAVRFARTARARTVAFGISGAHISQTSSTLQTRRTIGSCRRIITTAPAQYALASGCAPHRCEPQWHQALGRTVATFACAAACWAAKVRSAARSAERGGMRHAAMLQVTWARRPPWAVMRTVQARPGMRSVMSSLFAVVTAVRSWLFWVWPTMCYPLSPWTARFAGAGRPAPQGASGRCADAPSGGRV</sequence>
<dbReference type="KEGG" id="spri:SPRI_0384"/>
<dbReference type="STRING" id="38300.SPRI_0384"/>
<gene>
    <name evidence="1" type="ORF">SPRI_0384</name>
</gene>
<protein>
    <submittedName>
        <fullName evidence="1">Uncharacterized protein</fullName>
    </submittedName>
</protein>